<feature type="region of interest" description="Disordered" evidence="1">
    <location>
        <begin position="61"/>
        <end position="90"/>
    </location>
</feature>
<evidence type="ECO:0000259" key="2">
    <source>
        <dbReference type="Pfam" id="PF23948"/>
    </source>
</evidence>
<protein>
    <recommendedName>
        <fullName evidence="2">Arm-like repeat domain-containing protein</fullName>
    </recommendedName>
</protein>
<evidence type="ECO:0000313" key="3">
    <source>
        <dbReference type="EMBL" id="KAG0271488.1"/>
    </source>
</evidence>
<dbReference type="Proteomes" id="UP001194696">
    <property type="component" value="Unassembled WGS sequence"/>
</dbReference>
<organism evidence="3 4">
    <name type="scientific">Linnemannia gamsii</name>
    <dbReference type="NCBI Taxonomy" id="64522"/>
    <lineage>
        <taxon>Eukaryota</taxon>
        <taxon>Fungi</taxon>
        <taxon>Fungi incertae sedis</taxon>
        <taxon>Mucoromycota</taxon>
        <taxon>Mortierellomycotina</taxon>
        <taxon>Mortierellomycetes</taxon>
        <taxon>Mortierellales</taxon>
        <taxon>Mortierellaceae</taxon>
        <taxon>Linnemannia</taxon>
    </lineage>
</organism>
<name>A0ABQ7JH38_9FUNG</name>
<accession>A0ABQ7JH38</accession>
<gene>
    <name evidence="3" type="ORF">BGZ96_005789</name>
</gene>
<keyword evidence="4" id="KW-1185">Reference proteome</keyword>
<feature type="non-terminal residue" evidence="3">
    <location>
        <position position="272"/>
    </location>
</feature>
<proteinExistence type="predicted"/>
<evidence type="ECO:0000313" key="4">
    <source>
        <dbReference type="Proteomes" id="UP001194696"/>
    </source>
</evidence>
<feature type="domain" description="Arm-like repeat" evidence="2">
    <location>
        <begin position="190"/>
        <end position="272"/>
    </location>
</feature>
<feature type="compositionally biased region" description="Low complexity" evidence="1">
    <location>
        <begin position="78"/>
        <end position="89"/>
    </location>
</feature>
<dbReference type="InterPro" id="IPR056251">
    <property type="entry name" value="Arm_rpt_dom"/>
</dbReference>
<comment type="caution">
    <text evidence="3">The sequence shown here is derived from an EMBL/GenBank/DDBJ whole genome shotgun (WGS) entry which is preliminary data.</text>
</comment>
<dbReference type="EMBL" id="JAAAIM010002753">
    <property type="protein sequence ID" value="KAG0271488.1"/>
    <property type="molecule type" value="Genomic_DNA"/>
</dbReference>
<dbReference type="Pfam" id="PF23948">
    <property type="entry name" value="ARM_5"/>
    <property type="match status" value="1"/>
</dbReference>
<reference evidence="3 4" key="1">
    <citation type="journal article" date="2020" name="Fungal Divers.">
        <title>Resolving the Mortierellaceae phylogeny through synthesis of multi-gene phylogenetics and phylogenomics.</title>
        <authorList>
            <person name="Vandepol N."/>
            <person name="Liber J."/>
            <person name="Desiro A."/>
            <person name="Na H."/>
            <person name="Kennedy M."/>
            <person name="Barry K."/>
            <person name="Grigoriev I.V."/>
            <person name="Miller A.N."/>
            <person name="O'Donnell K."/>
            <person name="Stajich J.E."/>
            <person name="Bonito G."/>
        </authorList>
    </citation>
    <scope>NUCLEOTIDE SEQUENCE [LARGE SCALE GENOMIC DNA]</scope>
    <source>
        <strain evidence="3 4">AD045</strain>
    </source>
</reference>
<feature type="non-terminal residue" evidence="3">
    <location>
        <position position="1"/>
    </location>
</feature>
<sequence>DGDRETSNASGAKPVSSRRSSKFDFRKSLSKLFKGDLKVKETAPSSAVASAPVAIVRPGQNVQSTAPDSNAVPISLGSHSPAHASQAPSTTLDIPVTQLQPSPAASEPFRLDIFPENVAKPTYKTDLPESHARVDKTPQLIYCYSLLSKDQESPSSASDSDGFQNLPLDDKQREWVQLIDPCASAGYLVSDDLIRIATVLFKELSVTHIGTSEHALHLTLSLARVLDVMVAGKVKDLNRDRDHQPMMRLLYDLKDSEDVVQRYEAVYAYQAL</sequence>
<evidence type="ECO:0000256" key="1">
    <source>
        <dbReference type="SAM" id="MobiDB-lite"/>
    </source>
</evidence>
<feature type="region of interest" description="Disordered" evidence="1">
    <location>
        <begin position="1"/>
        <end position="23"/>
    </location>
</feature>